<evidence type="ECO:0000256" key="10">
    <source>
        <dbReference type="SAM" id="Phobius"/>
    </source>
</evidence>
<dbReference type="InterPro" id="IPR001460">
    <property type="entry name" value="PCN-bd_Tpept"/>
</dbReference>
<dbReference type="GO" id="GO:0051301">
    <property type="term" value="P:cell division"/>
    <property type="evidence" value="ECO:0007669"/>
    <property type="project" value="UniProtKB-KW"/>
</dbReference>
<dbReference type="PANTHER" id="PTHR30627">
    <property type="entry name" value="PEPTIDOGLYCAN D,D-TRANSPEPTIDASE"/>
    <property type="match status" value="1"/>
</dbReference>
<dbReference type="OrthoDB" id="9770103at2"/>
<keyword evidence="14" id="KW-1185">Reference proteome</keyword>
<comment type="similarity">
    <text evidence="2">Belongs to the transpeptidase family.</text>
</comment>
<comment type="subcellular location">
    <subcellularLocation>
        <location evidence="1">Cell membrane</location>
        <topology evidence="1">Single-pass membrane protein</topology>
    </subcellularLocation>
</comment>
<evidence type="ECO:0000313" key="14">
    <source>
        <dbReference type="Proteomes" id="UP000253891"/>
    </source>
</evidence>
<dbReference type="Proteomes" id="UP000253891">
    <property type="component" value="Unassembled WGS sequence"/>
</dbReference>
<evidence type="ECO:0000259" key="12">
    <source>
        <dbReference type="Pfam" id="PF03717"/>
    </source>
</evidence>
<protein>
    <submittedName>
        <fullName evidence="13">Cell division protein FtsI</fullName>
    </submittedName>
</protein>
<accession>A0A0K8MGA0</accession>
<evidence type="ECO:0000256" key="1">
    <source>
        <dbReference type="ARBA" id="ARBA00004162"/>
    </source>
</evidence>
<feature type="domain" description="Penicillin-binding protein dimerisation" evidence="12">
    <location>
        <begin position="67"/>
        <end position="294"/>
    </location>
</feature>
<evidence type="ECO:0000256" key="5">
    <source>
        <dbReference type="ARBA" id="ARBA00022960"/>
    </source>
</evidence>
<keyword evidence="13" id="KW-0132">Cell division</keyword>
<dbReference type="Pfam" id="PF03717">
    <property type="entry name" value="PBP_dimer"/>
    <property type="match status" value="1"/>
</dbReference>
<dbReference type="Gene3D" id="3.40.710.10">
    <property type="entry name" value="DD-peptidase/beta-lactamase superfamily"/>
    <property type="match status" value="1"/>
</dbReference>
<dbReference type="STRING" id="157463.GCA_001047075_00494"/>
<dbReference type="EMBL" id="DF968000">
    <property type="protein sequence ID" value="GAO99576.1"/>
    <property type="molecule type" value="Genomic_DNA"/>
</dbReference>
<name>A0A0K8MGA0_9LACO</name>
<dbReference type="GO" id="GO:0071555">
    <property type="term" value="P:cell wall organization"/>
    <property type="evidence" value="ECO:0007669"/>
    <property type="project" value="UniProtKB-KW"/>
</dbReference>
<organism evidence="13 14">
    <name type="scientific">Fructobacillus ficulneus</name>
    <dbReference type="NCBI Taxonomy" id="157463"/>
    <lineage>
        <taxon>Bacteria</taxon>
        <taxon>Bacillati</taxon>
        <taxon>Bacillota</taxon>
        <taxon>Bacilli</taxon>
        <taxon>Lactobacillales</taxon>
        <taxon>Lactobacillaceae</taxon>
        <taxon>Fructobacillus</taxon>
    </lineage>
</organism>
<proteinExistence type="inferred from homology"/>
<evidence type="ECO:0000256" key="4">
    <source>
        <dbReference type="ARBA" id="ARBA00022692"/>
    </source>
</evidence>
<evidence type="ECO:0000256" key="3">
    <source>
        <dbReference type="ARBA" id="ARBA00022475"/>
    </source>
</evidence>
<feature type="domain" description="Penicillin-binding protein transpeptidase" evidence="11">
    <location>
        <begin position="345"/>
        <end position="667"/>
    </location>
</feature>
<dbReference type="SUPFAM" id="SSF56601">
    <property type="entry name" value="beta-lactamase/transpeptidase-like"/>
    <property type="match status" value="1"/>
</dbReference>
<dbReference type="Gene3D" id="3.90.1310.10">
    <property type="entry name" value="Penicillin-binding protein 2a (Domain 2)"/>
    <property type="match status" value="1"/>
</dbReference>
<dbReference type="InterPro" id="IPR012338">
    <property type="entry name" value="Beta-lactam/transpept-like"/>
</dbReference>
<evidence type="ECO:0000256" key="2">
    <source>
        <dbReference type="ARBA" id="ARBA00007171"/>
    </source>
</evidence>
<keyword evidence="4 10" id="KW-0812">Transmembrane</keyword>
<dbReference type="Gene3D" id="1.10.10.1230">
    <property type="entry name" value="Penicillin-binding protein, N-terminal non-catalytic domain, head sub-domain"/>
    <property type="match status" value="1"/>
</dbReference>
<dbReference type="Pfam" id="PF00905">
    <property type="entry name" value="Transpeptidase"/>
    <property type="match status" value="1"/>
</dbReference>
<sequence>MKRNPYLEDRDKNDARANLPTRLKLLLGVVIAICLALIIQLAFLTIKQGTSYLAEVNKSDQTVEQGNAQRGLIYDSTGKVITGNKPQTAITYTRGKATTATEIAEVAKTLSKYLTIDTSRLSDRAKADYFLVMNPKEATKIQTKLQKQYGKVAQAWSTSTLSTQQAQYVMKNNLDKDVDANQAMIFQKMSGAYALSTTYIQESGVSDKAQAEIGERLSDMPGVKVSESFARDYPEGDDFEPMVGKVTNESIGLPEDRLHTLLAQGYSQNQPVGSFALEKQYESLLKGTPSQTVISSMNGLKTSSIKYEGQAGDSLKLSINSAFQKKVQEILQENVPTSGDSQGAYATIINPYTGAIYAMGGVNRDSKTGTKTANPLGNINQAIVMGSVVKPALLATGFQRGIVTPTSNTMNDQAIRLQGTPVITSYWNKGGNPVAIDAPTALERSSNTYFIQLGMKIGGQTYTPGASLHLRSDAFQTIRNGLAQFGLGTKTGIDIEGETAGVRGPTTGTNIGNYLYESFGQYDSYTTMQLARYVSVIANGGYLVQPQLVSSVLQSDVSGKLQKTVWTATPQLQGQVSLTTDEWNVIKNGMYRVANGTDPNNTGSGLHGITPQVYAKTGTAETITNGHTTYTESMVAYVPGQPFAMSLAMPGLNSYLDGTNSRTAKAIINAFWDIVMNKPSTSTTNTSTK</sequence>
<dbReference type="PANTHER" id="PTHR30627:SF2">
    <property type="entry name" value="PEPTIDOGLYCAN D,D-TRANSPEPTIDASE MRDA"/>
    <property type="match status" value="1"/>
</dbReference>
<keyword evidence="3" id="KW-1003">Cell membrane</keyword>
<dbReference type="GO" id="GO:0005886">
    <property type="term" value="C:plasma membrane"/>
    <property type="evidence" value="ECO:0007669"/>
    <property type="project" value="UniProtKB-SubCell"/>
</dbReference>
<dbReference type="GO" id="GO:0071972">
    <property type="term" value="F:peptidoglycan L,D-transpeptidase activity"/>
    <property type="evidence" value="ECO:0007669"/>
    <property type="project" value="TreeGrafter"/>
</dbReference>
<reference evidence="13 14" key="1">
    <citation type="journal article" date="2015" name="BMC Genomics">
        <title>Comparative genomics of Fructobacillus spp. and Leuconostoc spp. reveals niche-specific evolution of Fructobacillus spp.</title>
        <authorList>
            <person name="Endo A."/>
            <person name="Tanizawa Y."/>
            <person name="Tanaka N."/>
            <person name="Maeno S."/>
            <person name="Kumar H."/>
            <person name="Shiwa Y."/>
            <person name="Okada S."/>
            <person name="Yoshikawa H."/>
            <person name="Dicks L."/>
            <person name="Nakagawa J."/>
            <person name="Arita M."/>
        </authorList>
    </citation>
    <scope>NUCLEOTIDE SEQUENCE [LARGE SCALE GENOMIC DNA]</scope>
    <source>
        <strain evidence="13 14">JCM 12225</strain>
    </source>
</reference>
<evidence type="ECO:0000256" key="9">
    <source>
        <dbReference type="ARBA" id="ARBA00023316"/>
    </source>
</evidence>
<evidence type="ECO:0000256" key="7">
    <source>
        <dbReference type="ARBA" id="ARBA00022989"/>
    </source>
</evidence>
<dbReference type="GO" id="GO:0008658">
    <property type="term" value="F:penicillin binding"/>
    <property type="evidence" value="ECO:0007669"/>
    <property type="project" value="InterPro"/>
</dbReference>
<dbReference type="GO" id="GO:0009252">
    <property type="term" value="P:peptidoglycan biosynthetic process"/>
    <property type="evidence" value="ECO:0007669"/>
    <property type="project" value="UniProtKB-KW"/>
</dbReference>
<keyword evidence="13" id="KW-0131">Cell cycle</keyword>
<keyword evidence="6" id="KW-0573">Peptidoglycan synthesis</keyword>
<evidence type="ECO:0000256" key="8">
    <source>
        <dbReference type="ARBA" id="ARBA00023136"/>
    </source>
</evidence>
<keyword evidence="8 10" id="KW-0472">Membrane</keyword>
<evidence type="ECO:0000313" key="13">
    <source>
        <dbReference type="EMBL" id="GAO99576.1"/>
    </source>
</evidence>
<dbReference type="InterPro" id="IPR005311">
    <property type="entry name" value="PBP_dimer"/>
</dbReference>
<dbReference type="GO" id="GO:0008360">
    <property type="term" value="P:regulation of cell shape"/>
    <property type="evidence" value="ECO:0007669"/>
    <property type="project" value="UniProtKB-KW"/>
</dbReference>
<dbReference type="InterPro" id="IPR050515">
    <property type="entry name" value="Beta-lactam/transpept"/>
</dbReference>
<dbReference type="InterPro" id="IPR036138">
    <property type="entry name" value="PBP_dimer_sf"/>
</dbReference>
<gene>
    <name evidence="13" type="ORF">FFIC_230600</name>
</gene>
<evidence type="ECO:0000259" key="11">
    <source>
        <dbReference type="Pfam" id="PF00905"/>
    </source>
</evidence>
<dbReference type="AlphaFoldDB" id="A0A0K8MGA0"/>
<dbReference type="RefSeq" id="WP_061992980.1">
    <property type="nucleotide sequence ID" value="NZ_DF968000.1"/>
</dbReference>
<keyword evidence="9" id="KW-0961">Cell wall biogenesis/degradation</keyword>
<keyword evidence="7 10" id="KW-1133">Transmembrane helix</keyword>
<dbReference type="SUPFAM" id="SSF56519">
    <property type="entry name" value="Penicillin binding protein dimerisation domain"/>
    <property type="match status" value="1"/>
</dbReference>
<keyword evidence="5" id="KW-0133">Cell shape</keyword>
<feature type="transmembrane region" description="Helical" evidence="10">
    <location>
        <begin position="25"/>
        <end position="46"/>
    </location>
</feature>
<evidence type="ECO:0000256" key="6">
    <source>
        <dbReference type="ARBA" id="ARBA00022984"/>
    </source>
</evidence>